<comment type="caution">
    <text evidence="3">The sequence shown here is derived from an EMBL/GenBank/DDBJ whole genome shotgun (WGS) entry which is preliminary data.</text>
</comment>
<dbReference type="PANTHER" id="PTHR30217:SF10">
    <property type="entry name" value="23S RRNA 5-HYDROXYCYTIDINE C2501 SYNTHASE"/>
    <property type="match status" value="1"/>
</dbReference>
<organism evidence="3 4">
    <name type="scientific">Dorea phocaeensis</name>
    <dbReference type="NCBI Taxonomy" id="2040291"/>
    <lineage>
        <taxon>Bacteria</taxon>
        <taxon>Bacillati</taxon>
        <taxon>Bacillota</taxon>
        <taxon>Clostridia</taxon>
        <taxon>Lachnospirales</taxon>
        <taxon>Lachnospiraceae</taxon>
        <taxon>Dorea</taxon>
    </lineage>
</organism>
<sequence length="711" mass="80901">MKREVEILAPAGSIESLKAAILAGADAVYIGGIQFGARAYAKNLSEEELLDAIDYVHIHGRRIYLTVNTLLKDSEMDGLYSYLLPYYKRGLDAVIVQDAGVAAYIRRYFPDLQIHASTQMTITGSRGAAFWKAQGITRVVPARELSLAEVRQIKQETGLEVECFVHGALCYCYSGQCLMSSMIGGRSGNRGQCAQPCRLPWQVKGQKPKDLMSLKDLCTIEMIPDLIDAGIDSFKIEGRMKQPEYVFVVTQMYRKYADAYLANGREKFRVTQSDLQKLQEAYQRRGYSEGYYRQHNGKNMISFQRPQPAKDREKDQGNSWLDEKIQEKINGKLILSVGQSAKLVVSAKETQILCTGEIVQKAQSQPLSKERIEKQMRKTGNTDFLFDQLEIVLEGEVFLPMQALNELRREGLSLLSEGLLKTYRREVKVQPKKETIPESKGKDPEITMLVHTQEQLEQALLIPEISAIYVDSTVGLGMKAYRLLQSHAGSEKRFFLALPYILRKEGISFLEQEYSEALTHYDGMLIRNWESLSWLWEKGYEGEIRSDQNLYVWNQYGKAFFKENGISRITAPAELNDRELLRLGITEAALPVYGYQPVMITANCIEKTTGTCRRQEGGLSIFDRYQKEFRVQKCCKYCYNVIYNLNPLYLADKQEEIRALAPAELRLDMTVETGKELQKITASCIHALLSGEKTQPFVSEFTRGHFKRGVK</sequence>
<gene>
    <name evidence="3" type="ORF">G5A66_01305</name>
    <name evidence="2" type="ORF">G5A75_01505</name>
</gene>
<dbReference type="AlphaFoldDB" id="A0A850HEF3"/>
<evidence type="ECO:0000313" key="2">
    <source>
        <dbReference type="EMBL" id="NSK13567.1"/>
    </source>
</evidence>
<reference evidence="4 5" key="1">
    <citation type="journal article" date="2020" name="Cell Host Microbe">
        <title>Functional and Genomic Variation between Human-Derived Isolates of Lachnospiraceae Reveals Inter- and Intra-Species Diversity.</title>
        <authorList>
            <person name="Sorbara M.T."/>
            <person name="Littmann E.R."/>
            <person name="Fontana E."/>
            <person name="Moody T.U."/>
            <person name="Kohout C.E."/>
            <person name="Gjonbalaj M."/>
            <person name="Eaton V."/>
            <person name="Seok R."/>
            <person name="Leiner I.M."/>
            <person name="Pamer E.G."/>
        </authorList>
    </citation>
    <scope>NUCLEOTIDE SEQUENCE [LARGE SCALE GENOMIC DNA]</scope>
    <source>
        <strain evidence="3 4">MSK.17.11</strain>
        <strain evidence="2 5">MSK.17.38</strain>
    </source>
</reference>
<evidence type="ECO:0000313" key="5">
    <source>
        <dbReference type="Proteomes" id="UP000701680"/>
    </source>
</evidence>
<feature type="domain" description="Peptidase U32 collagenase" evidence="1">
    <location>
        <begin position="323"/>
        <end position="417"/>
    </location>
</feature>
<protein>
    <submittedName>
        <fullName evidence="3">U32 family peptidase</fullName>
    </submittedName>
</protein>
<proteinExistence type="predicted"/>
<dbReference type="Proteomes" id="UP000701680">
    <property type="component" value="Unassembled WGS sequence"/>
</dbReference>
<dbReference type="Pfam" id="PF12392">
    <property type="entry name" value="DUF3656"/>
    <property type="match status" value="1"/>
</dbReference>
<accession>A0A850HEF3</accession>
<dbReference type="PROSITE" id="PS01276">
    <property type="entry name" value="PEPTIDASE_U32"/>
    <property type="match status" value="1"/>
</dbReference>
<evidence type="ECO:0000313" key="4">
    <source>
        <dbReference type="Proteomes" id="UP000528555"/>
    </source>
</evidence>
<evidence type="ECO:0000259" key="1">
    <source>
        <dbReference type="Pfam" id="PF12392"/>
    </source>
</evidence>
<dbReference type="PANTHER" id="PTHR30217">
    <property type="entry name" value="PEPTIDASE U32 FAMILY"/>
    <property type="match status" value="1"/>
</dbReference>
<dbReference type="InterPro" id="IPR001539">
    <property type="entry name" value="Peptidase_U32"/>
</dbReference>
<dbReference type="EMBL" id="JAAIUO010000001">
    <property type="protein sequence ID" value="NSK13567.1"/>
    <property type="molecule type" value="Genomic_DNA"/>
</dbReference>
<dbReference type="EMBL" id="JAAITX010000001">
    <property type="protein sequence ID" value="NVH57304.1"/>
    <property type="molecule type" value="Genomic_DNA"/>
</dbReference>
<reference evidence="3" key="2">
    <citation type="submission" date="2020-02" db="EMBL/GenBank/DDBJ databases">
        <authorList>
            <person name="Littmann E."/>
            <person name="Sorbara M."/>
        </authorList>
    </citation>
    <scope>NUCLEOTIDE SEQUENCE</scope>
    <source>
        <strain evidence="3">MSK.17.11</strain>
        <strain evidence="2">MSK.17.38</strain>
    </source>
</reference>
<dbReference type="Proteomes" id="UP000528555">
    <property type="component" value="Unassembled WGS sequence"/>
</dbReference>
<keyword evidence="4" id="KW-1185">Reference proteome</keyword>
<evidence type="ECO:0000313" key="3">
    <source>
        <dbReference type="EMBL" id="NVH57304.1"/>
    </source>
</evidence>
<name>A0A850HEF3_9FIRM</name>
<dbReference type="Pfam" id="PF01136">
    <property type="entry name" value="Peptidase_U32"/>
    <property type="match status" value="1"/>
</dbReference>
<dbReference type="InterPro" id="IPR051454">
    <property type="entry name" value="RNA/ubiquinone_mod_enzymes"/>
</dbReference>
<dbReference type="InterPro" id="IPR020988">
    <property type="entry name" value="Pept_U32_collagenase"/>
</dbReference>